<dbReference type="GO" id="GO:0046872">
    <property type="term" value="F:metal ion binding"/>
    <property type="evidence" value="ECO:0007669"/>
    <property type="project" value="UniProtKB-UniRule"/>
</dbReference>
<keyword evidence="3 4" id="KW-0408">Iron</keyword>
<evidence type="ECO:0000313" key="7">
    <source>
        <dbReference type="EMBL" id="POS87772.1"/>
    </source>
</evidence>
<comment type="similarity">
    <text evidence="4">Belongs to the cytochrome b5 family.</text>
</comment>
<dbReference type="Gene3D" id="3.10.120.10">
    <property type="entry name" value="Cytochrome b5-like heme/steroid binding domain"/>
    <property type="match status" value="1"/>
</dbReference>
<dbReference type="STRING" id="225359.A0A2S4Q0G4"/>
<dbReference type="Pfam" id="PF00173">
    <property type="entry name" value="Cyt-b5"/>
    <property type="match status" value="1"/>
</dbReference>
<organism evidence="7 8">
    <name type="scientific">Erysiphe pulchra</name>
    <dbReference type="NCBI Taxonomy" id="225359"/>
    <lineage>
        <taxon>Eukaryota</taxon>
        <taxon>Fungi</taxon>
        <taxon>Dikarya</taxon>
        <taxon>Ascomycota</taxon>
        <taxon>Pezizomycotina</taxon>
        <taxon>Leotiomycetes</taxon>
        <taxon>Erysiphales</taxon>
        <taxon>Erysiphaceae</taxon>
        <taxon>Erysiphe</taxon>
    </lineage>
</organism>
<evidence type="ECO:0000259" key="6">
    <source>
        <dbReference type="PROSITE" id="PS50255"/>
    </source>
</evidence>
<gene>
    <name evidence="7" type="ORF">EPUL_000379</name>
</gene>
<dbReference type="SMART" id="SM01117">
    <property type="entry name" value="Cyt-b5"/>
    <property type="match status" value="1"/>
</dbReference>
<dbReference type="Proteomes" id="UP000237438">
    <property type="component" value="Unassembled WGS sequence"/>
</dbReference>
<dbReference type="FunFam" id="3.10.120.10:FF:000001">
    <property type="entry name" value="Cytochrome b5 reductase 4"/>
    <property type="match status" value="1"/>
</dbReference>
<comment type="caution">
    <text evidence="7">The sequence shown here is derived from an EMBL/GenBank/DDBJ whole genome shotgun (WGS) entry which is preliminary data.</text>
</comment>
<protein>
    <recommendedName>
        <fullName evidence="6">Cytochrome b5 heme-binding domain-containing protein</fullName>
    </recommendedName>
</protein>
<feature type="region of interest" description="Disordered" evidence="5">
    <location>
        <begin position="38"/>
        <end position="58"/>
    </location>
</feature>
<proteinExistence type="inferred from homology"/>
<keyword evidence="1 4" id="KW-0349">Heme</keyword>
<dbReference type="InterPro" id="IPR051872">
    <property type="entry name" value="Cytochrome_b5/Flavoprotein_Rdt"/>
</dbReference>
<dbReference type="GO" id="GO:0020037">
    <property type="term" value="F:heme binding"/>
    <property type="evidence" value="ECO:0007669"/>
    <property type="project" value="UniProtKB-UniRule"/>
</dbReference>
<sequence>MPEHKKDETIGHEKSQNLIKNSDVNQLKCENNTCLNGDEISDIKAMPPPPLPSKKKTSVSIGNNFIKTRNDISAPKLNSELFNNGKENQNQPAVLAPVSPLKGKVISNEKSSFTLKPPSISRLSPLPNRIPNGLAPASVRSTPPIKSTKKIMLKPGHSPLDWARLSTSSVNLSGLPLGASYLKVPPSLLKQHTGRKGKDAWTVLGNKVYNITPYLPFHPGGEPELLRSAGRDGTKLFTEVHPWVNWEGMLSACFVGIAVEEHEIHIESSMNDID</sequence>
<evidence type="ECO:0000313" key="8">
    <source>
        <dbReference type="Proteomes" id="UP000237438"/>
    </source>
</evidence>
<evidence type="ECO:0000256" key="4">
    <source>
        <dbReference type="RuleBase" id="RU362121"/>
    </source>
</evidence>
<dbReference type="InterPro" id="IPR036400">
    <property type="entry name" value="Cyt_B5-like_heme/steroid_sf"/>
</dbReference>
<evidence type="ECO:0000256" key="3">
    <source>
        <dbReference type="ARBA" id="ARBA00023004"/>
    </source>
</evidence>
<dbReference type="PANTHER" id="PTHR46237:SF1">
    <property type="entry name" value="CYTOCHROME B5 REDUCTASE 4"/>
    <property type="match status" value="1"/>
</dbReference>
<dbReference type="GO" id="GO:0005737">
    <property type="term" value="C:cytoplasm"/>
    <property type="evidence" value="ECO:0007669"/>
    <property type="project" value="TreeGrafter"/>
</dbReference>
<dbReference type="EMBL" id="PEDP01000071">
    <property type="protein sequence ID" value="POS87772.1"/>
    <property type="molecule type" value="Genomic_DNA"/>
</dbReference>
<dbReference type="PANTHER" id="PTHR46237">
    <property type="entry name" value="CYTOCHROME B5 REDUCTASE 4 FAMILY MEMBER"/>
    <property type="match status" value="1"/>
</dbReference>
<evidence type="ECO:0000256" key="1">
    <source>
        <dbReference type="ARBA" id="ARBA00022617"/>
    </source>
</evidence>
<evidence type="ECO:0000256" key="5">
    <source>
        <dbReference type="SAM" id="MobiDB-lite"/>
    </source>
</evidence>
<dbReference type="PROSITE" id="PS00191">
    <property type="entry name" value="CYTOCHROME_B5_1"/>
    <property type="match status" value="1"/>
</dbReference>
<accession>A0A2S4Q0G4</accession>
<dbReference type="AlphaFoldDB" id="A0A2S4Q0G4"/>
<dbReference type="InterPro" id="IPR001199">
    <property type="entry name" value="Cyt_B5-like_heme/steroid-bd"/>
</dbReference>
<dbReference type="PROSITE" id="PS50255">
    <property type="entry name" value="CYTOCHROME_B5_2"/>
    <property type="match status" value="1"/>
</dbReference>
<name>A0A2S4Q0G4_9PEZI</name>
<keyword evidence="8" id="KW-1185">Reference proteome</keyword>
<evidence type="ECO:0000256" key="2">
    <source>
        <dbReference type="ARBA" id="ARBA00022723"/>
    </source>
</evidence>
<reference evidence="7 8" key="1">
    <citation type="submission" date="2017-10" db="EMBL/GenBank/DDBJ databases">
        <title>Development of genomic resources for the powdery mildew, Erysiphe pulchra.</title>
        <authorList>
            <person name="Wadl P.A."/>
            <person name="Mack B.M."/>
            <person name="Moore G."/>
            <person name="Beltz S.B."/>
        </authorList>
    </citation>
    <scope>NUCLEOTIDE SEQUENCE [LARGE SCALE GENOMIC DNA]</scope>
    <source>
        <strain evidence="7">Cflorida</strain>
    </source>
</reference>
<feature type="domain" description="Cytochrome b5 heme-binding" evidence="6">
    <location>
        <begin position="189"/>
        <end position="259"/>
    </location>
</feature>
<keyword evidence="2 4" id="KW-0479">Metal-binding</keyword>
<dbReference type="SUPFAM" id="SSF55856">
    <property type="entry name" value="Cytochrome b5-like heme/steroid binding domain"/>
    <property type="match status" value="1"/>
</dbReference>
<dbReference type="GO" id="GO:0004128">
    <property type="term" value="F:cytochrome-b5 reductase activity, acting on NAD(P)H"/>
    <property type="evidence" value="ECO:0007669"/>
    <property type="project" value="TreeGrafter"/>
</dbReference>
<dbReference type="OrthoDB" id="432299at2759"/>
<dbReference type="InterPro" id="IPR018506">
    <property type="entry name" value="Cyt_B5_heme-BS"/>
</dbReference>